<proteinExistence type="predicted"/>
<name>A0A5C3E6B3_9BASI</name>
<sequence length="538" mass="60111">MLVSGIRLGGLLALLYTVTTVRTAGPPFEQWEHLLSSASTSRPLSSFASAATNPSHISSIAAPSVGTDESWVDLYMRHRSAGHVTNVVDPSTTEAYDDLEQNLSTLKHQLENSQIESSNHLRASSPEERLSDVRNQYRATTAARRKGGRPRIEPLLFLPFKQEVAQSELESYTDRLTRMPSQFGVWPYQVSGKQFLLHLFREKLRLHVNALHDHKLKDTNNLIFGVWEQMRDPSHDAGIYRYLGAFEAPINKVTAEHKETILAPTVLRIETANVLSPSTATFKLVKHTKDLFAPQTLVPSGMSSGSIGPSSHPITEPTTLNQLSGDTEALPSMVTHYSRPPVKDLPVALSLLRFGPAHDAVPAEPPRYYPLSSQPSRLTKEEKDAFFDMAEKRLNIAKSHRLVKTYPFDGPYLTPHLTFEAFAYPRGAFWALSDSLFLVRAREDSTTQYAASHGNMISKEKPSHQLFLWKRSPALGARGYIYQLVGMMDSAINSAQAVLGLRGYKRGTARLHYLAGPDSIYDEAEPEWLEKKPKRIKT</sequence>
<accession>A0A5C3E6B3</accession>
<feature type="compositionally biased region" description="Polar residues" evidence="1">
    <location>
        <begin position="112"/>
        <end position="122"/>
    </location>
</feature>
<feature type="region of interest" description="Disordered" evidence="1">
    <location>
        <begin position="112"/>
        <end position="134"/>
    </location>
</feature>
<evidence type="ECO:0000256" key="2">
    <source>
        <dbReference type="SAM" id="SignalP"/>
    </source>
</evidence>
<gene>
    <name evidence="3" type="ORF">UTRI_02781_B</name>
</gene>
<dbReference type="Proteomes" id="UP000324022">
    <property type="component" value="Unassembled WGS sequence"/>
</dbReference>
<keyword evidence="2" id="KW-0732">Signal</keyword>
<dbReference type="AlphaFoldDB" id="A0A5C3E6B3"/>
<keyword evidence="4" id="KW-1185">Reference proteome</keyword>
<evidence type="ECO:0000313" key="3">
    <source>
        <dbReference type="EMBL" id="SPO25117.1"/>
    </source>
</evidence>
<evidence type="ECO:0000313" key="4">
    <source>
        <dbReference type="Proteomes" id="UP000324022"/>
    </source>
</evidence>
<organism evidence="3 4">
    <name type="scientific">Ustilago trichophora</name>
    <dbReference type="NCBI Taxonomy" id="86804"/>
    <lineage>
        <taxon>Eukaryota</taxon>
        <taxon>Fungi</taxon>
        <taxon>Dikarya</taxon>
        <taxon>Basidiomycota</taxon>
        <taxon>Ustilaginomycotina</taxon>
        <taxon>Ustilaginomycetes</taxon>
        <taxon>Ustilaginales</taxon>
        <taxon>Ustilaginaceae</taxon>
        <taxon>Ustilago</taxon>
    </lineage>
</organism>
<protein>
    <recommendedName>
        <fullName evidence="5">Effector family protein Eff1</fullName>
    </recommendedName>
</protein>
<reference evidence="3 4" key="1">
    <citation type="submission" date="2018-03" db="EMBL/GenBank/DDBJ databases">
        <authorList>
            <person name="Guldener U."/>
        </authorList>
    </citation>
    <scope>NUCLEOTIDE SEQUENCE [LARGE SCALE GENOMIC DNA]</scope>
    <source>
        <strain evidence="3 4">NBRC100155</strain>
    </source>
</reference>
<feature type="signal peptide" evidence="2">
    <location>
        <begin position="1"/>
        <end position="23"/>
    </location>
</feature>
<evidence type="ECO:0008006" key="5">
    <source>
        <dbReference type="Google" id="ProtNLM"/>
    </source>
</evidence>
<evidence type="ECO:0000256" key="1">
    <source>
        <dbReference type="SAM" id="MobiDB-lite"/>
    </source>
</evidence>
<feature type="chain" id="PRO_5023092703" description="Effector family protein Eff1" evidence="2">
    <location>
        <begin position="24"/>
        <end position="538"/>
    </location>
</feature>
<dbReference type="EMBL" id="OOIN01000010">
    <property type="protein sequence ID" value="SPO25117.1"/>
    <property type="molecule type" value="Genomic_DNA"/>
</dbReference>